<feature type="transmembrane region" description="Helical" evidence="11">
    <location>
        <begin position="20"/>
        <end position="43"/>
    </location>
</feature>
<evidence type="ECO:0000256" key="5">
    <source>
        <dbReference type="ARBA" id="ARBA00022723"/>
    </source>
</evidence>
<keyword evidence="2" id="KW-1003">Cell membrane</keyword>
<evidence type="ECO:0000259" key="12">
    <source>
        <dbReference type="Pfam" id="PF01435"/>
    </source>
</evidence>
<dbReference type="GO" id="GO:0006508">
    <property type="term" value="P:proteolysis"/>
    <property type="evidence" value="ECO:0007669"/>
    <property type="project" value="UniProtKB-KW"/>
</dbReference>
<keyword evidence="6" id="KW-0378">Hydrolase</keyword>
<evidence type="ECO:0000256" key="4">
    <source>
        <dbReference type="ARBA" id="ARBA00022692"/>
    </source>
</evidence>
<reference evidence="13 14" key="1">
    <citation type="submission" date="2020-03" db="EMBL/GenBank/DDBJ databases">
        <title>Sequencing the genomes of 1000 actinobacteria strains.</title>
        <authorList>
            <person name="Klenk H.-P."/>
        </authorList>
    </citation>
    <scope>NUCLEOTIDE SEQUENCE [LARGE SCALE GENOMIC DNA]</scope>
    <source>
        <strain evidence="13 14">DSM 45685</strain>
    </source>
</reference>
<feature type="transmembrane region" description="Helical" evidence="11">
    <location>
        <begin position="213"/>
        <end position="238"/>
    </location>
</feature>
<evidence type="ECO:0000256" key="1">
    <source>
        <dbReference type="ARBA" id="ARBA00001947"/>
    </source>
</evidence>
<dbReference type="PANTHER" id="PTHR43221:SF2">
    <property type="entry name" value="PROTEASE HTPX HOMOLOG"/>
    <property type="match status" value="1"/>
</dbReference>
<evidence type="ECO:0000256" key="11">
    <source>
        <dbReference type="SAM" id="Phobius"/>
    </source>
</evidence>
<keyword evidence="7" id="KW-0862">Zinc</keyword>
<dbReference type="AlphaFoldDB" id="A0A7X5ZQV7"/>
<evidence type="ECO:0000313" key="13">
    <source>
        <dbReference type="EMBL" id="NIJ12177.1"/>
    </source>
</evidence>
<dbReference type="PANTHER" id="PTHR43221">
    <property type="entry name" value="PROTEASE HTPX"/>
    <property type="match status" value="1"/>
</dbReference>
<dbReference type="GO" id="GO:0004222">
    <property type="term" value="F:metalloendopeptidase activity"/>
    <property type="evidence" value="ECO:0007669"/>
    <property type="project" value="InterPro"/>
</dbReference>
<dbReference type="InterPro" id="IPR001915">
    <property type="entry name" value="Peptidase_M48"/>
</dbReference>
<dbReference type="EMBL" id="JAAOYM010000001">
    <property type="protein sequence ID" value="NIJ12177.1"/>
    <property type="molecule type" value="Genomic_DNA"/>
</dbReference>
<keyword evidence="9" id="KW-0482">Metalloprotease</keyword>
<evidence type="ECO:0000313" key="14">
    <source>
        <dbReference type="Proteomes" id="UP000545493"/>
    </source>
</evidence>
<evidence type="ECO:0000256" key="6">
    <source>
        <dbReference type="ARBA" id="ARBA00022801"/>
    </source>
</evidence>
<gene>
    <name evidence="13" type="ORF">FHU38_002521</name>
</gene>
<dbReference type="Proteomes" id="UP000545493">
    <property type="component" value="Unassembled WGS sequence"/>
</dbReference>
<dbReference type="CDD" id="cd07340">
    <property type="entry name" value="M48B_Htpx_like"/>
    <property type="match status" value="1"/>
</dbReference>
<keyword evidence="8 11" id="KW-1133">Transmembrane helix</keyword>
<evidence type="ECO:0000256" key="9">
    <source>
        <dbReference type="ARBA" id="ARBA00023049"/>
    </source>
</evidence>
<keyword evidence="5" id="KW-0479">Metal-binding</keyword>
<feature type="transmembrane region" description="Helical" evidence="11">
    <location>
        <begin position="183"/>
        <end position="201"/>
    </location>
</feature>
<dbReference type="Gene3D" id="3.30.2010.10">
    <property type="entry name" value="Metalloproteases ('zincins'), catalytic domain"/>
    <property type="match status" value="1"/>
</dbReference>
<keyword evidence="10 11" id="KW-0472">Membrane</keyword>
<comment type="caution">
    <text evidence="13">The sequence shown here is derived from an EMBL/GenBank/DDBJ whole genome shotgun (WGS) entry which is preliminary data.</text>
</comment>
<feature type="transmembrane region" description="Helical" evidence="11">
    <location>
        <begin position="49"/>
        <end position="71"/>
    </location>
</feature>
<organism evidence="13 14">
    <name type="scientific">Saccharomonospora amisosensis</name>
    <dbReference type="NCBI Taxonomy" id="1128677"/>
    <lineage>
        <taxon>Bacteria</taxon>
        <taxon>Bacillati</taxon>
        <taxon>Actinomycetota</taxon>
        <taxon>Actinomycetes</taxon>
        <taxon>Pseudonocardiales</taxon>
        <taxon>Pseudonocardiaceae</taxon>
        <taxon>Saccharomonospora</taxon>
    </lineage>
</organism>
<accession>A0A7X5ZQV7</accession>
<evidence type="ECO:0000256" key="8">
    <source>
        <dbReference type="ARBA" id="ARBA00022989"/>
    </source>
</evidence>
<evidence type="ECO:0000256" key="3">
    <source>
        <dbReference type="ARBA" id="ARBA00022670"/>
    </source>
</evidence>
<comment type="cofactor">
    <cofactor evidence="1">
        <name>Zn(2+)</name>
        <dbReference type="ChEBI" id="CHEBI:29105"/>
    </cofactor>
</comment>
<dbReference type="RefSeq" id="WP_167170551.1">
    <property type="nucleotide sequence ID" value="NZ_JAAOYM010000001.1"/>
</dbReference>
<sequence>MNFFERQQSVRKVSVRLVWLFTLAVVGIVAVVDLAAYLAFGLAEAPTDTVVTTLAVVSGVTAALIGLTSWIRTVMLRHGGGARVARSLGGVAVPEDTTDPNLRRLRNVVEEIAIASGAPVPDLYVLPHEPGINAFAAGWSPANAAVAVTGGALERLNRAELQGVIAHEFSHVVNGDMRLNIRLMGVLAGIVGLAVVGRILLAGGRGGGRRDSGAGALVIVALAALAAGYIGVVAGRLIKAAVSRQREYLADASAVQYTRQTEGLAGALKKIGGLPTGSQLRSGKTEDVSHMLFGEGRKFVSLFATHPPLVERIRVLDPTFDPDELRRLRDQWSAHPPSGLREDAALGLTPAATPPPPPPRQAATFPAHPDRVVANVGNPAASSYPHAGALLARIPEDLLDRAHRTDAVVPLTYGLLLSADEQVRHRQYQTLAARFGQPLADAAWREAGSLAGLDPELRLPLTELALPALRHRPAQEIETVLQGITALAAADGRSSLFEYSLSTLLHRELYEAAHRTPPWGRRHTSPRRAHGAIATLLSVLADVGNSEPDAAEAAYRAGLTRMLPAADLPYRPPTEGHLALDAAWPTLDGLPARAKERLVEAIVAVIGHDGTLTIEESELLRTVCAMLHCPLPPLAGARPAGAAPDAAPD</sequence>
<protein>
    <submittedName>
        <fullName evidence="13">Zn-dependent protease with chaperone function</fullName>
    </submittedName>
</protein>
<evidence type="ECO:0000256" key="7">
    <source>
        <dbReference type="ARBA" id="ARBA00022833"/>
    </source>
</evidence>
<dbReference type="GO" id="GO:0046872">
    <property type="term" value="F:metal ion binding"/>
    <property type="evidence" value="ECO:0007669"/>
    <property type="project" value="UniProtKB-KW"/>
</dbReference>
<evidence type="ECO:0000256" key="2">
    <source>
        <dbReference type="ARBA" id="ARBA00022475"/>
    </source>
</evidence>
<dbReference type="Pfam" id="PF01435">
    <property type="entry name" value="Peptidase_M48"/>
    <property type="match status" value="1"/>
</dbReference>
<keyword evidence="3 13" id="KW-0645">Protease</keyword>
<proteinExistence type="predicted"/>
<evidence type="ECO:0000256" key="10">
    <source>
        <dbReference type="ARBA" id="ARBA00023136"/>
    </source>
</evidence>
<feature type="domain" description="Peptidase M48" evidence="12">
    <location>
        <begin position="103"/>
        <end position="317"/>
    </location>
</feature>
<dbReference type="InterPro" id="IPR050083">
    <property type="entry name" value="HtpX_protease"/>
</dbReference>
<keyword evidence="4 11" id="KW-0812">Transmembrane</keyword>
<keyword evidence="14" id="KW-1185">Reference proteome</keyword>
<name>A0A7X5ZQV7_9PSEU</name>